<keyword evidence="3" id="KW-1185">Reference proteome</keyword>
<feature type="region of interest" description="Disordered" evidence="1">
    <location>
        <begin position="120"/>
        <end position="154"/>
    </location>
</feature>
<evidence type="ECO:0000313" key="3">
    <source>
        <dbReference type="Proteomes" id="UP000053593"/>
    </source>
</evidence>
<evidence type="ECO:0000313" key="2">
    <source>
        <dbReference type="EMBL" id="KIK51866.1"/>
    </source>
</evidence>
<feature type="compositionally biased region" description="Basic and acidic residues" evidence="1">
    <location>
        <begin position="139"/>
        <end position="154"/>
    </location>
</feature>
<protein>
    <submittedName>
        <fullName evidence="2">Uncharacterized protein</fullName>
    </submittedName>
</protein>
<evidence type="ECO:0000256" key="1">
    <source>
        <dbReference type="SAM" id="MobiDB-lite"/>
    </source>
</evidence>
<name>A0A0D0BBW3_9AGAR</name>
<accession>A0A0D0BBW3</accession>
<gene>
    <name evidence="2" type="ORF">GYMLUDRAFT_64598</name>
</gene>
<dbReference type="EMBL" id="KN834853">
    <property type="protein sequence ID" value="KIK51866.1"/>
    <property type="molecule type" value="Genomic_DNA"/>
</dbReference>
<dbReference type="Proteomes" id="UP000053593">
    <property type="component" value="Unassembled WGS sequence"/>
</dbReference>
<reference evidence="2 3" key="1">
    <citation type="submission" date="2014-04" db="EMBL/GenBank/DDBJ databases">
        <title>Evolutionary Origins and Diversification of the Mycorrhizal Mutualists.</title>
        <authorList>
            <consortium name="DOE Joint Genome Institute"/>
            <consortium name="Mycorrhizal Genomics Consortium"/>
            <person name="Kohler A."/>
            <person name="Kuo A."/>
            <person name="Nagy L.G."/>
            <person name="Floudas D."/>
            <person name="Copeland A."/>
            <person name="Barry K.W."/>
            <person name="Cichocki N."/>
            <person name="Veneault-Fourrey C."/>
            <person name="LaButti K."/>
            <person name="Lindquist E.A."/>
            <person name="Lipzen A."/>
            <person name="Lundell T."/>
            <person name="Morin E."/>
            <person name="Murat C."/>
            <person name="Riley R."/>
            <person name="Ohm R."/>
            <person name="Sun H."/>
            <person name="Tunlid A."/>
            <person name="Henrissat B."/>
            <person name="Grigoriev I.V."/>
            <person name="Hibbett D.S."/>
            <person name="Martin F."/>
        </authorList>
    </citation>
    <scope>NUCLEOTIDE SEQUENCE [LARGE SCALE GENOMIC DNA]</scope>
    <source>
        <strain evidence="2 3">FD-317 M1</strain>
    </source>
</reference>
<dbReference type="AlphaFoldDB" id="A0A0D0BBW3"/>
<sequence length="154" mass="17704">MDNWNVELSLQTVVKVDHMLCPSPVHVLGYVFNILFCLIHRDHLEIVVHSHSLIQGYFVLVTITVMHKIFNMMDSVECPLHIWRQFVCLSLHGNSSSVDEKDKLLKELLWYDRAERPISAGRNRGKGIHGANANANAESGERSWRKENLDSKEK</sequence>
<dbReference type="HOGENOM" id="CLU_1704423_0_0_1"/>
<proteinExistence type="predicted"/>
<organism evidence="2 3">
    <name type="scientific">Collybiopsis luxurians FD-317 M1</name>
    <dbReference type="NCBI Taxonomy" id="944289"/>
    <lineage>
        <taxon>Eukaryota</taxon>
        <taxon>Fungi</taxon>
        <taxon>Dikarya</taxon>
        <taxon>Basidiomycota</taxon>
        <taxon>Agaricomycotina</taxon>
        <taxon>Agaricomycetes</taxon>
        <taxon>Agaricomycetidae</taxon>
        <taxon>Agaricales</taxon>
        <taxon>Marasmiineae</taxon>
        <taxon>Omphalotaceae</taxon>
        <taxon>Collybiopsis</taxon>
        <taxon>Collybiopsis luxurians</taxon>
    </lineage>
</organism>